<evidence type="ECO:0000256" key="1">
    <source>
        <dbReference type="ARBA" id="ARBA00009232"/>
    </source>
</evidence>
<dbReference type="CDD" id="cd00540">
    <property type="entry name" value="AAG"/>
    <property type="match status" value="1"/>
</dbReference>
<dbReference type="RefSeq" id="WP_255227959.1">
    <property type="nucleotide sequence ID" value="NZ_JAJEKE010000011.1"/>
</dbReference>
<dbReference type="PANTHER" id="PTHR10429:SF0">
    <property type="entry name" value="DNA-3-METHYLADENINE GLYCOSYLASE"/>
    <property type="match status" value="1"/>
</dbReference>
<comment type="similarity">
    <text evidence="1 5">Belongs to the DNA glycosylase MPG family.</text>
</comment>
<dbReference type="Proteomes" id="UP001651880">
    <property type="component" value="Unassembled WGS sequence"/>
</dbReference>
<accession>A0ABT1NJ79</accession>
<dbReference type="NCBIfam" id="NF002001">
    <property type="entry name" value="PRK00802.1-1"/>
    <property type="match status" value="1"/>
</dbReference>
<evidence type="ECO:0000256" key="3">
    <source>
        <dbReference type="ARBA" id="ARBA00022801"/>
    </source>
</evidence>
<keyword evidence="4 5" id="KW-0234">DNA repair</keyword>
<dbReference type="InterPro" id="IPR036995">
    <property type="entry name" value="MPG_sf"/>
</dbReference>
<dbReference type="InterPro" id="IPR011034">
    <property type="entry name" value="Formyl_transferase-like_C_sf"/>
</dbReference>
<evidence type="ECO:0000313" key="7">
    <source>
        <dbReference type="Proteomes" id="UP001651880"/>
    </source>
</evidence>
<evidence type="ECO:0000313" key="6">
    <source>
        <dbReference type="EMBL" id="MCQ1530346.1"/>
    </source>
</evidence>
<protein>
    <recommendedName>
        <fullName evidence="5">Putative 3-methyladenine DNA glycosylase</fullName>
        <ecNumber evidence="5">3.2.2.-</ecNumber>
    </recommendedName>
</protein>
<evidence type="ECO:0000256" key="5">
    <source>
        <dbReference type="HAMAP-Rule" id="MF_00527"/>
    </source>
</evidence>
<evidence type="ECO:0000256" key="4">
    <source>
        <dbReference type="ARBA" id="ARBA00023204"/>
    </source>
</evidence>
<dbReference type="InterPro" id="IPR003180">
    <property type="entry name" value="MPG"/>
</dbReference>
<gene>
    <name evidence="6" type="ORF">LJD61_12405</name>
</gene>
<organism evidence="6 7">
    <name type="scientific">Lutispora saccharofermentans</name>
    <dbReference type="NCBI Taxonomy" id="3024236"/>
    <lineage>
        <taxon>Bacteria</taxon>
        <taxon>Bacillati</taxon>
        <taxon>Bacillota</taxon>
        <taxon>Clostridia</taxon>
        <taxon>Lutisporales</taxon>
        <taxon>Lutisporaceae</taxon>
        <taxon>Lutispora</taxon>
    </lineage>
</organism>
<keyword evidence="3 5" id="KW-0378">Hydrolase</keyword>
<reference evidence="6 7" key="1">
    <citation type="submission" date="2021-10" db="EMBL/GenBank/DDBJ databases">
        <title>Lutispora strain m25 sp. nov., a thermophilic, non-spore-forming bacterium isolated from a lab-scale methanogenic bioreactor digesting anaerobic sludge.</title>
        <authorList>
            <person name="El Houari A."/>
            <person name="Mcdonald J."/>
        </authorList>
    </citation>
    <scope>NUCLEOTIDE SEQUENCE [LARGE SCALE GENOMIC DNA]</scope>
    <source>
        <strain evidence="7">m25</strain>
    </source>
</reference>
<dbReference type="EMBL" id="JAJEKE010000011">
    <property type="protein sequence ID" value="MCQ1530346.1"/>
    <property type="molecule type" value="Genomic_DNA"/>
</dbReference>
<dbReference type="GO" id="GO:0016798">
    <property type="term" value="F:hydrolase activity, acting on glycosyl bonds"/>
    <property type="evidence" value="ECO:0007669"/>
    <property type="project" value="UniProtKB-KW"/>
</dbReference>
<keyword evidence="6" id="KW-0326">Glycosidase</keyword>
<keyword evidence="2 5" id="KW-0227">DNA damage</keyword>
<dbReference type="HAMAP" id="MF_00527">
    <property type="entry name" value="3MGH"/>
    <property type="match status" value="1"/>
</dbReference>
<comment type="caution">
    <text evidence="6">The sequence shown here is derived from an EMBL/GenBank/DDBJ whole genome shotgun (WGS) entry which is preliminary data.</text>
</comment>
<name>A0ABT1NJ79_9FIRM</name>
<keyword evidence="7" id="KW-1185">Reference proteome</keyword>
<dbReference type="SUPFAM" id="SSF50486">
    <property type="entry name" value="FMT C-terminal domain-like"/>
    <property type="match status" value="1"/>
</dbReference>
<dbReference type="NCBIfam" id="TIGR00567">
    <property type="entry name" value="3mg"/>
    <property type="match status" value="1"/>
</dbReference>
<dbReference type="NCBIfam" id="NF002003">
    <property type="entry name" value="PRK00802.1-3"/>
    <property type="match status" value="1"/>
</dbReference>
<dbReference type="PANTHER" id="PTHR10429">
    <property type="entry name" value="DNA-3-METHYLADENINE GLYCOSYLASE"/>
    <property type="match status" value="1"/>
</dbReference>
<evidence type="ECO:0000256" key="2">
    <source>
        <dbReference type="ARBA" id="ARBA00022763"/>
    </source>
</evidence>
<dbReference type="Gene3D" id="3.10.300.10">
    <property type="entry name" value="Methylpurine-DNA glycosylase (MPG)"/>
    <property type="match status" value="1"/>
</dbReference>
<sequence length="204" mass="23516">MKLNRSFYGENAVDLSKQLLGKYLVHIVRNEELIGRIAEVEAYMGYGDKAAHSYKGKRTARTEVMYGEEGHAYVYFIYGMYYCLNVVAAEKEVAQAVLIRAVEPVKGVEYMANYRYGKAIEELKKSQIKNLTNGPGKLCRAFNITKECNGEDLTGDRLFICENQKQEEPFEIVKTKRIGIDYAEEARDFPWRFYIKDNPYVSII</sequence>
<dbReference type="EC" id="3.2.2.-" evidence="5"/>
<proteinExistence type="inferred from homology"/>
<dbReference type="Pfam" id="PF02245">
    <property type="entry name" value="Pur_DNA_glyco"/>
    <property type="match status" value="1"/>
</dbReference>